<keyword evidence="5" id="KW-1185">Reference proteome</keyword>
<evidence type="ECO:0000256" key="1">
    <source>
        <dbReference type="ARBA" id="ARBA00004370"/>
    </source>
</evidence>
<dbReference type="InterPro" id="IPR010827">
    <property type="entry name" value="BamA/TamA_POTRA"/>
</dbReference>
<evidence type="ECO:0000256" key="2">
    <source>
        <dbReference type="ARBA" id="ARBA00023136"/>
    </source>
</evidence>
<dbReference type="Proteomes" id="UP000249239">
    <property type="component" value="Unassembled WGS sequence"/>
</dbReference>
<dbReference type="Gene3D" id="3.10.20.310">
    <property type="entry name" value="membrane protein fhac"/>
    <property type="match status" value="1"/>
</dbReference>
<dbReference type="GO" id="GO:0019867">
    <property type="term" value="C:outer membrane"/>
    <property type="evidence" value="ECO:0007669"/>
    <property type="project" value="InterPro"/>
</dbReference>
<sequence length="477" mass="55558">MCGSRSLRWMAGMLFLFLVGLAEAACYDPLLFEKHLSSEQSLVIGQIQVSGNETTRLQVIMKELPFRSGDTIASDELMRLVELGRQNLLKTSLFNFVYVNTQSDSLSTVDVSIRVEERWYWWVFPIIEPADRNVASFFGNGNWDMMNYGAYVQRDNFRGRQEMLKFRLRVGYANQLAVLFQSPEYKRKTGWGMAVNYNVFDHLPVFTLNDQPVYYKNAGNAVHRYFNASMYLQYRPQLTVRHTLELNVFSHRVSDTILALNANFFPHQHSWFDYLTLTYSLGRDVRDSKPYPLSGNYQNFRLTKAGLGVYEGEPDFWTARLRINNYWPLKKRFYSSIETMGEVSSQTDLPYVVKSGLGYRDFLRGYEYYVVDGSITAMAKANLLFELLPTRVAYWNFIPTPKFSKIHYAIYLRGFIDNGYVVKQNAHPLNRMVNSHQYGCGLGVDFVTFYDKVFSFNYAVNRFGEHGFYFHLNLLLE</sequence>
<dbReference type="Pfam" id="PF07244">
    <property type="entry name" value="POTRA"/>
    <property type="match status" value="1"/>
</dbReference>
<comment type="subcellular location">
    <subcellularLocation>
        <location evidence="1">Membrane</location>
    </subcellularLocation>
</comment>
<evidence type="ECO:0000313" key="4">
    <source>
        <dbReference type="EMBL" id="PZX17353.1"/>
    </source>
</evidence>
<reference evidence="4 5" key="1">
    <citation type="submission" date="2018-06" db="EMBL/GenBank/DDBJ databases">
        <title>Genomic Encyclopedia of Archaeal and Bacterial Type Strains, Phase II (KMG-II): from individual species to whole genera.</title>
        <authorList>
            <person name="Goeker M."/>
        </authorList>
    </citation>
    <scope>NUCLEOTIDE SEQUENCE [LARGE SCALE GENOMIC DNA]</scope>
    <source>
        <strain evidence="4 5">DSM 6779</strain>
    </source>
</reference>
<dbReference type="InterPro" id="IPR034746">
    <property type="entry name" value="POTRA"/>
</dbReference>
<evidence type="ECO:0000259" key="3">
    <source>
        <dbReference type="PROSITE" id="PS51779"/>
    </source>
</evidence>
<dbReference type="AlphaFoldDB" id="A0A2W7NCL0"/>
<dbReference type="EMBL" id="QKZK01000009">
    <property type="protein sequence ID" value="PZX17353.1"/>
    <property type="molecule type" value="Genomic_DNA"/>
</dbReference>
<evidence type="ECO:0000313" key="5">
    <source>
        <dbReference type="Proteomes" id="UP000249239"/>
    </source>
</evidence>
<proteinExistence type="predicted"/>
<dbReference type="PROSITE" id="PS51779">
    <property type="entry name" value="POTRA"/>
    <property type="match status" value="1"/>
</dbReference>
<protein>
    <submittedName>
        <fullName evidence="4">Surface antigen-like variable number repeat protein</fullName>
    </submittedName>
</protein>
<accession>A0A2W7NCL0</accession>
<keyword evidence="2" id="KW-0472">Membrane</keyword>
<gene>
    <name evidence="4" type="ORF">LX69_01402</name>
</gene>
<dbReference type="Pfam" id="PF01103">
    <property type="entry name" value="Omp85"/>
    <property type="match status" value="1"/>
</dbReference>
<feature type="domain" description="POTRA" evidence="3">
    <location>
        <begin position="42"/>
        <end position="118"/>
    </location>
</feature>
<name>A0A2W7NCL0_9BACT</name>
<dbReference type="InterPro" id="IPR000184">
    <property type="entry name" value="Bac_surfAg_D15"/>
</dbReference>
<organism evidence="4 5">
    <name type="scientific">Breznakibacter xylanolyticus</name>
    <dbReference type="NCBI Taxonomy" id="990"/>
    <lineage>
        <taxon>Bacteria</taxon>
        <taxon>Pseudomonadati</taxon>
        <taxon>Bacteroidota</taxon>
        <taxon>Bacteroidia</taxon>
        <taxon>Marinilabiliales</taxon>
        <taxon>Marinilabiliaceae</taxon>
        <taxon>Breznakibacter</taxon>
    </lineage>
</organism>
<dbReference type="OrthoDB" id="9768717at2"/>
<dbReference type="Gene3D" id="2.40.160.50">
    <property type="entry name" value="membrane protein fhac: a member of the omp85/tpsb transporter family"/>
    <property type="match status" value="1"/>
</dbReference>
<comment type="caution">
    <text evidence="4">The sequence shown here is derived from an EMBL/GenBank/DDBJ whole genome shotgun (WGS) entry which is preliminary data.</text>
</comment>